<evidence type="ECO:0000256" key="1">
    <source>
        <dbReference type="ARBA" id="ARBA00022837"/>
    </source>
</evidence>
<dbReference type="InterPro" id="IPR011992">
    <property type="entry name" value="EF-hand-dom_pair"/>
</dbReference>
<evidence type="ECO:0000259" key="2">
    <source>
        <dbReference type="PROSITE" id="PS50222"/>
    </source>
</evidence>
<dbReference type="Gene3D" id="1.10.238.10">
    <property type="entry name" value="EF-hand"/>
    <property type="match status" value="1"/>
</dbReference>
<dbReference type="OrthoDB" id="433136at2759"/>
<dbReference type="AlphaFoldDB" id="A0A812KD65"/>
<dbReference type="Proteomes" id="UP000604046">
    <property type="component" value="Unassembled WGS sequence"/>
</dbReference>
<dbReference type="SUPFAM" id="SSF47473">
    <property type="entry name" value="EF-hand"/>
    <property type="match status" value="1"/>
</dbReference>
<dbReference type="GO" id="GO:0005509">
    <property type="term" value="F:calcium ion binding"/>
    <property type="evidence" value="ECO:0007669"/>
    <property type="project" value="InterPro"/>
</dbReference>
<dbReference type="PROSITE" id="PS50222">
    <property type="entry name" value="EF_HAND_2"/>
    <property type="match status" value="1"/>
</dbReference>
<keyword evidence="4" id="KW-1185">Reference proteome</keyword>
<dbReference type="EMBL" id="CAJNDS010000602">
    <property type="protein sequence ID" value="CAE7221830.1"/>
    <property type="molecule type" value="Genomic_DNA"/>
</dbReference>
<comment type="caution">
    <text evidence="3">The sequence shown here is derived from an EMBL/GenBank/DDBJ whole genome shotgun (WGS) entry which is preliminary data.</text>
</comment>
<feature type="domain" description="EF-hand" evidence="2">
    <location>
        <begin position="7"/>
        <end position="42"/>
    </location>
</feature>
<organism evidence="3 4">
    <name type="scientific">Symbiodinium natans</name>
    <dbReference type="NCBI Taxonomy" id="878477"/>
    <lineage>
        <taxon>Eukaryota</taxon>
        <taxon>Sar</taxon>
        <taxon>Alveolata</taxon>
        <taxon>Dinophyceae</taxon>
        <taxon>Suessiales</taxon>
        <taxon>Symbiodiniaceae</taxon>
        <taxon>Symbiodinium</taxon>
    </lineage>
</organism>
<gene>
    <name evidence="3" type="primary">P4HTM</name>
    <name evidence="3" type="ORF">SNAT2548_LOCUS8208</name>
</gene>
<proteinExistence type="predicted"/>
<keyword evidence="1" id="KW-0106">Calcium</keyword>
<dbReference type="InterPro" id="IPR002048">
    <property type="entry name" value="EF_hand_dom"/>
</dbReference>
<sequence length="103" mass="11147">MVDKEPVTKKLAKRIFAAVDANRDGALDRLELAEFLREAADMVDVNYTAFLADQLGSPKAAEEAAAGRKEPLQILCKLGQDGVFVENFVEGEAGGLLSYRSVC</sequence>
<dbReference type="InterPro" id="IPR018247">
    <property type="entry name" value="EF_Hand_1_Ca_BS"/>
</dbReference>
<evidence type="ECO:0000313" key="3">
    <source>
        <dbReference type="EMBL" id="CAE7221830.1"/>
    </source>
</evidence>
<reference evidence="3" key="1">
    <citation type="submission" date="2021-02" db="EMBL/GenBank/DDBJ databases">
        <authorList>
            <person name="Dougan E. K."/>
            <person name="Rhodes N."/>
            <person name="Thang M."/>
            <person name="Chan C."/>
        </authorList>
    </citation>
    <scope>NUCLEOTIDE SEQUENCE</scope>
</reference>
<dbReference type="PROSITE" id="PS00018">
    <property type="entry name" value="EF_HAND_1"/>
    <property type="match status" value="1"/>
</dbReference>
<name>A0A812KD65_9DINO</name>
<evidence type="ECO:0000313" key="4">
    <source>
        <dbReference type="Proteomes" id="UP000604046"/>
    </source>
</evidence>
<accession>A0A812KD65</accession>
<protein>
    <submittedName>
        <fullName evidence="3">P4HTM protein</fullName>
    </submittedName>
</protein>